<keyword evidence="1" id="KW-1133">Transmembrane helix</keyword>
<keyword evidence="1" id="KW-0472">Membrane</keyword>
<dbReference type="EMBL" id="JOJP01000001">
    <property type="protein sequence ID" value="KEI70545.1"/>
    <property type="molecule type" value="Genomic_DNA"/>
</dbReference>
<dbReference type="RefSeq" id="WP_020580871.1">
    <property type="nucleotide sequence ID" value="NZ_JOJP01000001.1"/>
</dbReference>
<reference evidence="2 3" key="1">
    <citation type="submission" date="2014-06" db="EMBL/GenBank/DDBJ databases">
        <title>Whole Genome Sequences of Three Symbiotic Endozoicomonas Bacteria.</title>
        <authorList>
            <person name="Neave M.J."/>
            <person name="Apprill A."/>
            <person name="Voolstra C.R."/>
        </authorList>
    </citation>
    <scope>NUCLEOTIDE SEQUENCE [LARGE SCALE GENOMIC DNA]</scope>
    <source>
        <strain evidence="2 3">DSM 22380</strain>
    </source>
</reference>
<dbReference type="Proteomes" id="UP000027997">
    <property type="component" value="Unassembled WGS sequence"/>
</dbReference>
<gene>
    <name evidence="2" type="ORF">GV64_07150</name>
</gene>
<evidence type="ECO:0000256" key="1">
    <source>
        <dbReference type="SAM" id="Phobius"/>
    </source>
</evidence>
<keyword evidence="3" id="KW-1185">Reference proteome</keyword>
<name>A0A081K8R9_9GAMM</name>
<evidence type="ECO:0000313" key="3">
    <source>
        <dbReference type="Proteomes" id="UP000027997"/>
    </source>
</evidence>
<keyword evidence="1" id="KW-0812">Transmembrane</keyword>
<evidence type="ECO:0000313" key="2">
    <source>
        <dbReference type="EMBL" id="KEI70545.1"/>
    </source>
</evidence>
<protein>
    <submittedName>
        <fullName evidence="2">Uncharacterized protein</fullName>
    </submittedName>
</protein>
<feature type="transmembrane region" description="Helical" evidence="1">
    <location>
        <begin position="51"/>
        <end position="74"/>
    </location>
</feature>
<accession>A0A081K8R9</accession>
<sequence>MDSEKTNIEEQLKAVEKKLMLTQLADAPAMIVIGLGMFAKFGESPESLHPWLGNTLIVDSSLAVAIPVAIFCAFQSFRLMKKVNALKKQLHG</sequence>
<dbReference type="AlphaFoldDB" id="A0A081K8R9"/>
<proteinExistence type="predicted"/>
<comment type="caution">
    <text evidence="2">The sequence shown here is derived from an EMBL/GenBank/DDBJ whole genome shotgun (WGS) entry which is preliminary data.</text>
</comment>
<feature type="transmembrane region" description="Helical" evidence="1">
    <location>
        <begin position="21"/>
        <end position="39"/>
    </location>
</feature>
<organism evidence="2 3">
    <name type="scientific">Endozoicomonas elysicola</name>
    <dbReference type="NCBI Taxonomy" id="305900"/>
    <lineage>
        <taxon>Bacteria</taxon>
        <taxon>Pseudomonadati</taxon>
        <taxon>Pseudomonadota</taxon>
        <taxon>Gammaproteobacteria</taxon>
        <taxon>Oceanospirillales</taxon>
        <taxon>Endozoicomonadaceae</taxon>
        <taxon>Endozoicomonas</taxon>
    </lineage>
</organism>